<evidence type="ECO:0000256" key="6">
    <source>
        <dbReference type="ARBA" id="ARBA00023136"/>
    </source>
</evidence>
<feature type="transmembrane region" description="Helical" evidence="8">
    <location>
        <begin position="689"/>
        <end position="709"/>
    </location>
</feature>
<evidence type="ECO:0000313" key="9">
    <source>
        <dbReference type="Ensembl" id="ENSLAFP00000019183.1"/>
    </source>
</evidence>
<evidence type="ECO:0000256" key="1">
    <source>
        <dbReference type="ARBA" id="ARBA00004141"/>
    </source>
</evidence>
<feature type="transmembrane region" description="Helical" evidence="8">
    <location>
        <begin position="407"/>
        <end position="427"/>
    </location>
</feature>
<evidence type="ECO:0000256" key="4">
    <source>
        <dbReference type="ARBA" id="ARBA00022729"/>
    </source>
</evidence>
<organism evidence="9 10">
    <name type="scientific">Loxodonta africana</name>
    <name type="common">African elephant</name>
    <dbReference type="NCBI Taxonomy" id="9785"/>
    <lineage>
        <taxon>Eukaryota</taxon>
        <taxon>Metazoa</taxon>
        <taxon>Chordata</taxon>
        <taxon>Craniata</taxon>
        <taxon>Vertebrata</taxon>
        <taxon>Euteleostomi</taxon>
        <taxon>Mammalia</taxon>
        <taxon>Eutheria</taxon>
        <taxon>Afrotheria</taxon>
        <taxon>Proboscidea</taxon>
        <taxon>Elephantidae</taxon>
        <taxon>Loxodonta</taxon>
    </lineage>
</organism>
<feature type="transmembrane region" description="Helical" evidence="8">
    <location>
        <begin position="275"/>
        <end position="296"/>
    </location>
</feature>
<keyword evidence="10" id="KW-1185">Reference proteome</keyword>
<gene>
    <name evidence="9" type="primary">SIDT2</name>
</gene>
<dbReference type="GO" id="GO:0003725">
    <property type="term" value="F:double-stranded RNA binding"/>
    <property type="evidence" value="ECO:0007669"/>
    <property type="project" value="TreeGrafter"/>
</dbReference>
<evidence type="ECO:0000313" key="10">
    <source>
        <dbReference type="Proteomes" id="UP000007646"/>
    </source>
</evidence>
<evidence type="ECO:0000256" key="2">
    <source>
        <dbReference type="ARBA" id="ARBA00006618"/>
    </source>
</evidence>
<feature type="transmembrane region" description="Helical" evidence="8">
    <location>
        <begin position="631"/>
        <end position="650"/>
    </location>
</feature>
<dbReference type="GO" id="GO:0005886">
    <property type="term" value="C:plasma membrane"/>
    <property type="evidence" value="ECO:0007669"/>
    <property type="project" value="TreeGrafter"/>
</dbReference>
<comment type="subcellular location">
    <subcellularLocation>
        <location evidence="1">Membrane</location>
        <topology evidence="1">Multi-pass membrane protein</topology>
    </subcellularLocation>
</comment>
<dbReference type="GeneTree" id="ENSGT00390000010091"/>
<dbReference type="Ensembl" id="ENSLAFT00000027252.1">
    <property type="protein sequence ID" value="ENSLAFP00000019183.1"/>
    <property type="gene ID" value="ENSLAFG00000030954.1"/>
</dbReference>
<keyword evidence="3 8" id="KW-0812">Transmembrane</keyword>
<dbReference type="GO" id="GO:0051033">
    <property type="term" value="F:RNA transmembrane transporter activity"/>
    <property type="evidence" value="ECO:0007669"/>
    <property type="project" value="TreeGrafter"/>
</dbReference>
<evidence type="ECO:0000256" key="8">
    <source>
        <dbReference type="SAM" id="Phobius"/>
    </source>
</evidence>
<reference evidence="9" key="3">
    <citation type="submission" date="2025-09" db="UniProtKB">
        <authorList>
            <consortium name="Ensembl"/>
        </authorList>
    </citation>
    <scope>IDENTIFICATION</scope>
    <source>
        <strain evidence="9">Isolate ISIS603380</strain>
    </source>
</reference>
<dbReference type="InterPro" id="IPR025958">
    <property type="entry name" value="SID1_TM_fam"/>
</dbReference>
<proteinExistence type="inferred from homology"/>
<keyword evidence="6 8" id="KW-0472">Membrane</keyword>
<accession>G3TUC5</accession>
<evidence type="ECO:0000256" key="7">
    <source>
        <dbReference type="ARBA" id="ARBA00023180"/>
    </source>
</evidence>
<name>G3TUC5_LOXAF</name>
<feature type="transmembrane region" description="Helical" evidence="8">
    <location>
        <begin position="656"/>
        <end position="677"/>
    </location>
</feature>
<dbReference type="PANTHER" id="PTHR12185:SF16">
    <property type="entry name" value="SID1 TRANSMEMBRANE FAMILY MEMBER 2"/>
    <property type="match status" value="1"/>
</dbReference>
<sequence>PEAPPVPEKDAEFERTYVDEVNGELVNIYTFNHTVTRNRVTEGVRVSVNVLNKQKGAPLLFVVRQKEAVVSFQVPLILRGLFQRKYLYQKVERTLCQPPTKNESEVQFFYVDVSTLSPVNTTYQLRVSRMDDFVLRTGEQFSFNTTAAQPQYFKYEFPEGVDSVIVKVTSNKAFPCSVISIQDVLCPVYDLDNNVAFIGMYQTMTKKAAITVQRKDFPSNSFYVVVVVKTEDQACGGALPFYPFIEDEPVDQGHRQKTLSVLVSQAVTSEAYVDGMLFCLGIFLSFYLLTIILACWENWSYQGKWSSQGRGCASAGLVLVSPLLFSSNWGTDLGSLYPPAQPPFLPFPDPVGTRPRLDSMSSVEEDDYDTLTDIDSDKNVIRTKQYLYVADLARKDKRVLRKKYQIYFWNIATIAVFYALPVVQLVITYQTVVNVTGNQDICYYNFLCAHPLGNLSAFNNILSNLGYILLGLLFLLIILQREINHNRALLRNDLYALECGIPKHFGLFYAMGTALMMEGLLSACYHVCPNYTNFQFATQAPAPVFHHHPHAPAHSPQGALRLSPVGESRGIVFSVIHIIGHLLLSTQLYYMSRWKHHSVLPADSGIFRRILHVLYTDCIRQCSGPLYVDRMVLLVMGNIINWSLAAYGLIMRPNDFASYLLAIGICNLLLYFAFYIIMKLRSGERIKPIPLLCIICTSVVWGFALFFFFQGLSTWQKTPAESREHNRDCILLDFFDDHDIWHFLSSIAMFGSFLVLLTLDDDLDTVQRDKIYVF</sequence>
<keyword evidence="7" id="KW-0325">Glycoprotein</keyword>
<feature type="transmembrane region" description="Helical" evidence="8">
    <location>
        <begin position="507"/>
        <end position="528"/>
    </location>
</feature>
<dbReference type="Proteomes" id="UP000007646">
    <property type="component" value="Unassembled WGS sequence"/>
</dbReference>
<dbReference type="PANTHER" id="PTHR12185">
    <property type="entry name" value="SID1 TRANSMEMBRANE FAMILY MEMEBER"/>
    <property type="match status" value="1"/>
</dbReference>
<evidence type="ECO:0000256" key="3">
    <source>
        <dbReference type="ARBA" id="ARBA00022692"/>
    </source>
</evidence>
<keyword evidence="5 8" id="KW-1133">Transmembrane helix</keyword>
<protein>
    <submittedName>
        <fullName evidence="9">SID1 transmembrane family member 2</fullName>
    </submittedName>
</protein>
<evidence type="ECO:0000256" key="5">
    <source>
        <dbReference type="ARBA" id="ARBA00022989"/>
    </source>
</evidence>
<comment type="similarity">
    <text evidence="2">Belongs to the SID1 family.</text>
</comment>
<feature type="transmembrane region" description="Helical" evidence="8">
    <location>
        <begin position="570"/>
        <end position="590"/>
    </location>
</feature>
<feature type="transmembrane region" description="Helical" evidence="8">
    <location>
        <begin position="740"/>
        <end position="759"/>
    </location>
</feature>
<dbReference type="GO" id="GO:0005764">
    <property type="term" value="C:lysosome"/>
    <property type="evidence" value="ECO:0007669"/>
    <property type="project" value="TreeGrafter"/>
</dbReference>
<dbReference type="Pfam" id="PF13965">
    <property type="entry name" value="SID-1_RNA_chan"/>
    <property type="match status" value="2"/>
</dbReference>
<dbReference type="AlphaFoldDB" id="G3TUC5"/>
<keyword evidence="4" id="KW-0732">Signal</keyword>
<feature type="transmembrane region" description="Helical" evidence="8">
    <location>
        <begin position="461"/>
        <end position="479"/>
    </location>
</feature>
<reference evidence="9" key="2">
    <citation type="submission" date="2025-08" db="UniProtKB">
        <authorList>
            <consortium name="Ensembl"/>
        </authorList>
    </citation>
    <scope>IDENTIFICATION</scope>
    <source>
        <strain evidence="9">Isolate ISIS603380</strain>
    </source>
</reference>
<reference evidence="9 10" key="1">
    <citation type="submission" date="2009-06" db="EMBL/GenBank/DDBJ databases">
        <title>The Genome Sequence of Loxodonta africana (African elephant).</title>
        <authorList>
            <person name="Di Palma F."/>
            <person name="Heiman D."/>
            <person name="Young S."/>
            <person name="Johnson J."/>
            <person name="Lander E.S."/>
            <person name="Lindblad-Toh K."/>
        </authorList>
    </citation>
    <scope>NUCLEOTIDE SEQUENCE [LARGE SCALE GENOMIC DNA]</scope>
    <source>
        <strain evidence="9 10">Isolate ISIS603380</strain>
    </source>
</reference>